<protein>
    <submittedName>
        <fullName evidence="1">Carbon storage regulator</fullName>
    </submittedName>
</protein>
<keyword evidence="2" id="KW-1185">Reference proteome</keyword>
<name>A0A5C6BSU1_9PLAN</name>
<dbReference type="AlphaFoldDB" id="A0A5C6BSU1"/>
<organism evidence="1 2">
    <name type="scientific">Symmachiella macrocystis</name>
    <dbReference type="NCBI Taxonomy" id="2527985"/>
    <lineage>
        <taxon>Bacteria</taxon>
        <taxon>Pseudomonadati</taxon>
        <taxon>Planctomycetota</taxon>
        <taxon>Planctomycetia</taxon>
        <taxon>Planctomycetales</taxon>
        <taxon>Planctomycetaceae</taxon>
        <taxon>Symmachiella</taxon>
    </lineage>
</organism>
<accession>A0A5C6BSU1</accession>
<comment type="caution">
    <text evidence="1">The sequence shown here is derived from an EMBL/GenBank/DDBJ whole genome shotgun (WGS) entry which is preliminary data.</text>
</comment>
<gene>
    <name evidence="1" type="primary">csrA_4</name>
    <name evidence="1" type="ORF">CA54_27910</name>
</gene>
<dbReference type="InterPro" id="IPR036107">
    <property type="entry name" value="CsrA_sf"/>
</dbReference>
<dbReference type="OrthoDB" id="9887134at2"/>
<dbReference type="RefSeq" id="WP_146371203.1">
    <property type="nucleotide sequence ID" value="NZ_SJPP01000001.1"/>
</dbReference>
<dbReference type="EMBL" id="SJPP01000001">
    <property type="protein sequence ID" value="TWU13949.1"/>
    <property type="molecule type" value="Genomic_DNA"/>
</dbReference>
<proteinExistence type="predicted"/>
<dbReference type="Proteomes" id="UP000320735">
    <property type="component" value="Unassembled WGS sequence"/>
</dbReference>
<dbReference type="SUPFAM" id="SSF117130">
    <property type="entry name" value="CsrA-like"/>
    <property type="match status" value="1"/>
</dbReference>
<evidence type="ECO:0000313" key="2">
    <source>
        <dbReference type="Proteomes" id="UP000320735"/>
    </source>
</evidence>
<reference evidence="1 2" key="1">
    <citation type="submission" date="2019-02" db="EMBL/GenBank/DDBJ databases">
        <title>Deep-cultivation of Planctomycetes and their phenomic and genomic characterization uncovers novel biology.</title>
        <authorList>
            <person name="Wiegand S."/>
            <person name="Jogler M."/>
            <person name="Boedeker C."/>
            <person name="Pinto D."/>
            <person name="Vollmers J."/>
            <person name="Rivas-Marin E."/>
            <person name="Kohn T."/>
            <person name="Peeters S.H."/>
            <person name="Heuer A."/>
            <person name="Rast P."/>
            <person name="Oberbeckmann S."/>
            <person name="Bunk B."/>
            <person name="Jeske O."/>
            <person name="Meyerdierks A."/>
            <person name="Storesund J.E."/>
            <person name="Kallscheuer N."/>
            <person name="Luecker S."/>
            <person name="Lage O.M."/>
            <person name="Pohl T."/>
            <person name="Merkel B.J."/>
            <person name="Hornburger P."/>
            <person name="Mueller R.-W."/>
            <person name="Bruemmer F."/>
            <person name="Labrenz M."/>
            <person name="Spormann A.M."/>
            <person name="Op Den Camp H."/>
            <person name="Overmann J."/>
            <person name="Amann R."/>
            <person name="Jetten M.S.M."/>
            <person name="Mascher T."/>
            <person name="Medema M.H."/>
            <person name="Devos D.P."/>
            <person name="Kaster A.-K."/>
            <person name="Ovreas L."/>
            <person name="Rohde M."/>
            <person name="Galperin M.Y."/>
            <person name="Jogler C."/>
        </authorList>
    </citation>
    <scope>NUCLEOTIDE SEQUENCE [LARGE SCALE GENOMIC DNA]</scope>
    <source>
        <strain evidence="1 2">CA54</strain>
    </source>
</reference>
<dbReference type="Gene3D" id="2.60.40.4380">
    <property type="entry name" value="Translational regulator CsrA"/>
    <property type="match status" value="1"/>
</dbReference>
<dbReference type="GO" id="GO:0003723">
    <property type="term" value="F:RNA binding"/>
    <property type="evidence" value="ECO:0007669"/>
    <property type="project" value="InterPro"/>
</dbReference>
<evidence type="ECO:0000313" key="1">
    <source>
        <dbReference type="EMBL" id="TWU13949.1"/>
    </source>
</evidence>
<dbReference type="GO" id="GO:0006109">
    <property type="term" value="P:regulation of carbohydrate metabolic process"/>
    <property type="evidence" value="ECO:0007669"/>
    <property type="project" value="InterPro"/>
</dbReference>
<dbReference type="GO" id="GO:0006402">
    <property type="term" value="P:mRNA catabolic process"/>
    <property type="evidence" value="ECO:0007669"/>
    <property type="project" value="InterPro"/>
</dbReference>
<sequence>MLVLTREVGQKVMINGDIAATVSAIGRDFCDVNISHRDGRLISNVTLRIGMSRQELAHGVWGHLANVAPQKKVRLAFEVPNGVTVVREG</sequence>